<keyword evidence="2" id="KW-1185">Reference proteome</keyword>
<name>A0ACC2HHE0_DALPE</name>
<evidence type="ECO:0000313" key="1">
    <source>
        <dbReference type="EMBL" id="KAJ8015379.1"/>
    </source>
</evidence>
<evidence type="ECO:0000313" key="2">
    <source>
        <dbReference type="Proteomes" id="UP001157502"/>
    </source>
</evidence>
<proteinExistence type="predicted"/>
<organism evidence="1 2">
    <name type="scientific">Dallia pectoralis</name>
    <name type="common">Alaska blackfish</name>
    <dbReference type="NCBI Taxonomy" id="75939"/>
    <lineage>
        <taxon>Eukaryota</taxon>
        <taxon>Metazoa</taxon>
        <taxon>Chordata</taxon>
        <taxon>Craniata</taxon>
        <taxon>Vertebrata</taxon>
        <taxon>Euteleostomi</taxon>
        <taxon>Actinopterygii</taxon>
        <taxon>Neopterygii</taxon>
        <taxon>Teleostei</taxon>
        <taxon>Protacanthopterygii</taxon>
        <taxon>Esociformes</taxon>
        <taxon>Umbridae</taxon>
        <taxon>Dallia</taxon>
    </lineage>
</organism>
<dbReference type="EMBL" id="CM055729">
    <property type="protein sequence ID" value="KAJ8015379.1"/>
    <property type="molecule type" value="Genomic_DNA"/>
</dbReference>
<dbReference type="Proteomes" id="UP001157502">
    <property type="component" value="Chromosome 2"/>
</dbReference>
<reference evidence="1" key="1">
    <citation type="submission" date="2021-05" db="EMBL/GenBank/DDBJ databases">
        <authorList>
            <person name="Pan Q."/>
            <person name="Jouanno E."/>
            <person name="Zahm M."/>
            <person name="Klopp C."/>
            <person name="Cabau C."/>
            <person name="Louis A."/>
            <person name="Berthelot C."/>
            <person name="Parey E."/>
            <person name="Roest Crollius H."/>
            <person name="Montfort J."/>
            <person name="Robinson-Rechavi M."/>
            <person name="Bouchez O."/>
            <person name="Lampietro C."/>
            <person name="Lopez Roques C."/>
            <person name="Donnadieu C."/>
            <person name="Postlethwait J."/>
            <person name="Bobe J."/>
            <person name="Dillon D."/>
            <person name="Chandos A."/>
            <person name="von Hippel F."/>
            <person name="Guiguen Y."/>
        </authorList>
    </citation>
    <scope>NUCLEOTIDE SEQUENCE</scope>
    <source>
        <strain evidence="1">YG-Jan2019</strain>
    </source>
</reference>
<gene>
    <name evidence="1" type="ORF">DPEC_G00025520</name>
</gene>
<accession>A0ACC2HHE0</accession>
<protein>
    <submittedName>
        <fullName evidence="1">Uncharacterized protein</fullName>
    </submittedName>
</protein>
<sequence length="784" mass="86193">MLSLERPGSHNNMVKHNTDSQPPSLSTTSSGSQVSRLKNLSLLDGSGLGLEDTPAPPTEPPKTDLGHMGFPDPVYLLAAVIFQNTHLKKPASHQLVSYGKRVGLTLPEIKDEAIQRTAYELAFNTLKYQELLEDIMIESCFYLSQPMPDDQMSLVAVMLYDFQDRKFLPREHQGEELVQEVREVENCLLRFKTKLAAALARCRIKHNLPTIDCILPEAVRNKQDRAQRLPLYAWVNTFKSSHDEVCRVLNQAGFSQVNSVEQLDGPSYCQDLHCGDMLVFPPEVKGDLYRTKLLSNQLIIQDKSCSVGPCVVPSLLAPQGDVLMIGRCSGLSVSHTASLVAHGNSQAKVFVCVGDRPAVQRDELQEILANMACKNVKLIPDSFLSLDPCHPKLQQVRLILLTPQCSVSAVSNPVEFILHENGDTDLLQDLAKGSISQAKLDTLVDQQKRDIIHAIKFPKVQTVVYSTCSSYPEENEEVVRSALELGGHKEGSNLQAFRTRPCALTSLDRAEETAEGPFFRVEASEESNGCFLAVLTREPEPEQIESAQEVLARAAAKGLLDGMDSNKPTRKKRRVRQTCQSSISTNHGRSAHTRLHAATSSQSQIIEFLNRETKGSSSAPTLGSTNDLSTQGKVRTDHQCPPKPFSSNFTSALPEASSYSSPNPAISTSRQSVSRLTKVVANYNSRRSSSSTVPSHPSAPSTKAPLCPSVLPRGRQEVLRPVALTLPPVLFPEFSQPTSRLRPQKPNPSLACYQLKGSGSQLPLVESSSSVNQKPVVKHLRPWL</sequence>
<comment type="caution">
    <text evidence="1">The sequence shown here is derived from an EMBL/GenBank/DDBJ whole genome shotgun (WGS) entry which is preliminary data.</text>
</comment>